<sequence>MPLVLHKSSASSTSSTTLDSSKASTVASDTGSTSSSAASSNEEAVAPAGMAPEAWEQVLATIPRRSDNPSPGAPNVFNMLPQELAKAGGSRIPILPRSVSGGSLPPTPSPTAESDEGEEASPTSSQFSDWSSQWLSPNAYDERKAAEGEAQAALGSDAAESSSEGADDEDEEVPTPKPRSRHGVEVAISRCSSLVSHAYSNMGRVREHRPF</sequence>
<gene>
    <name evidence="2" type="ORF">H1R20_g2681</name>
</gene>
<proteinExistence type="predicted"/>
<comment type="caution">
    <text evidence="2">The sequence shown here is derived from an EMBL/GenBank/DDBJ whole genome shotgun (WGS) entry which is preliminary data.</text>
</comment>
<dbReference type="Proteomes" id="UP001140091">
    <property type="component" value="Unassembled WGS sequence"/>
</dbReference>
<protein>
    <submittedName>
        <fullName evidence="2">Uncharacterized protein</fullName>
    </submittedName>
</protein>
<evidence type="ECO:0000313" key="2">
    <source>
        <dbReference type="EMBL" id="KAJ2934432.1"/>
    </source>
</evidence>
<organism evidence="2 3">
    <name type="scientific">Candolleomyces eurysporus</name>
    <dbReference type="NCBI Taxonomy" id="2828524"/>
    <lineage>
        <taxon>Eukaryota</taxon>
        <taxon>Fungi</taxon>
        <taxon>Dikarya</taxon>
        <taxon>Basidiomycota</taxon>
        <taxon>Agaricomycotina</taxon>
        <taxon>Agaricomycetes</taxon>
        <taxon>Agaricomycetidae</taxon>
        <taxon>Agaricales</taxon>
        <taxon>Agaricineae</taxon>
        <taxon>Psathyrellaceae</taxon>
        <taxon>Candolleomyces</taxon>
    </lineage>
</organism>
<keyword evidence="3" id="KW-1185">Reference proteome</keyword>
<feature type="compositionally biased region" description="Low complexity" evidence="1">
    <location>
        <begin position="7"/>
        <end position="48"/>
    </location>
</feature>
<evidence type="ECO:0000256" key="1">
    <source>
        <dbReference type="SAM" id="MobiDB-lite"/>
    </source>
</evidence>
<dbReference type="AlphaFoldDB" id="A0A9W8MLI9"/>
<reference evidence="2" key="1">
    <citation type="submission" date="2022-06" db="EMBL/GenBank/DDBJ databases">
        <title>Genome Sequence of Candolleomyces eurysporus.</title>
        <authorList>
            <person name="Buettner E."/>
        </authorList>
    </citation>
    <scope>NUCLEOTIDE SEQUENCE</scope>
    <source>
        <strain evidence="2">VTCC 930004</strain>
    </source>
</reference>
<feature type="region of interest" description="Disordered" evidence="1">
    <location>
        <begin position="1"/>
        <end position="184"/>
    </location>
</feature>
<accession>A0A9W8MLI9</accession>
<dbReference type="EMBL" id="JANBPK010000718">
    <property type="protein sequence ID" value="KAJ2934432.1"/>
    <property type="molecule type" value="Genomic_DNA"/>
</dbReference>
<feature type="compositionally biased region" description="Polar residues" evidence="1">
    <location>
        <begin position="121"/>
        <end position="136"/>
    </location>
</feature>
<name>A0A9W8MLI9_9AGAR</name>
<evidence type="ECO:0000313" key="3">
    <source>
        <dbReference type="Proteomes" id="UP001140091"/>
    </source>
</evidence>
<feature type="compositionally biased region" description="Low complexity" evidence="1">
    <location>
        <begin position="152"/>
        <end position="164"/>
    </location>
</feature>
<feature type="non-terminal residue" evidence="2">
    <location>
        <position position="211"/>
    </location>
</feature>